<keyword evidence="2" id="KW-0648">Protein biosynthesis</keyword>
<dbReference type="STRING" id="418985.A0A1V9XUV7"/>
<dbReference type="OrthoDB" id="4155914at2759"/>
<dbReference type="PANTHER" id="PTHR10784">
    <property type="entry name" value="TRANSLATION INITIATION FACTOR 6"/>
    <property type="match status" value="1"/>
</dbReference>
<dbReference type="AlphaFoldDB" id="A0A1V9XUV7"/>
<keyword evidence="4" id="KW-1185">Reference proteome</keyword>
<protein>
    <submittedName>
        <fullName evidence="3">Eukaryotic translation initiation factor 6 isoform X3</fullName>
    </submittedName>
</protein>
<comment type="caution">
    <text evidence="3">The sequence shown here is derived from an EMBL/GenBank/DDBJ whole genome shotgun (WGS) entry which is preliminary data.</text>
</comment>
<reference evidence="3 4" key="1">
    <citation type="journal article" date="2017" name="Gigascience">
        <title>Draft genome of the honey bee ectoparasitic mite, Tropilaelaps mercedesae, is shaped by the parasitic life history.</title>
        <authorList>
            <person name="Dong X."/>
            <person name="Armstrong S.D."/>
            <person name="Xia D."/>
            <person name="Makepeace B.L."/>
            <person name="Darby A.C."/>
            <person name="Kadowaki T."/>
        </authorList>
    </citation>
    <scope>NUCLEOTIDE SEQUENCE [LARGE SCALE GENOMIC DNA]</scope>
    <source>
        <strain evidence="3">Wuxi-XJTLU</strain>
    </source>
</reference>
<gene>
    <name evidence="3" type="ORF">BIW11_07219</name>
</gene>
<dbReference type="GO" id="GO:0003743">
    <property type="term" value="F:translation initiation factor activity"/>
    <property type="evidence" value="ECO:0007669"/>
    <property type="project" value="UniProtKB-KW"/>
</dbReference>
<dbReference type="Gene3D" id="3.75.10.10">
    <property type="entry name" value="L-arginine/glycine Amidinotransferase, Chain A"/>
    <property type="match status" value="1"/>
</dbReference>
<dbReference type="GO" id="GO:0043022">
    <property type="term" value="F:ribosome binding"/>
    <property type="evidence" value="ECO:0007669"/>
    <property type="project" value="InterPro"/>
</dbReference>
<accession>A0A1V9XUV7</accession>
<evidence type="ECO:0000256" key="2">
    <source>
        <dbReference type="ARBA" id="ARBA00022917"/>
    </source>
</evidence>
<keyword evidence="1 3" id="KW-0396">Initiation factor</keyword>
<evidence type="ECO:0000313" key="4">
    <source>
        <dbReference type="Proteomes" id="UP000192247"/>
    </source>
</evidence>
<sequence length="81" mass="8740">MLIKRQLQQQLIVINCHVLGTINRGSDVIAAGLVVNDWAAFCGMDSTSTELQVVESVFRLNDATPAAIGNQLKAPLIESMT</sequence>
<organism evidence="3 4">
    <name type="scientific">Tropilaelaps mercedesae</name>
    <dbReference type="NCBI Taxonomy" id="418985"/>
    <lineage>
        <taxon>Eukaryota</taxon>
        <taxon>Metazoa</taxon>
        <taxon>Ecdysozoa</taxon>
        <taxon>Arthropoda</taxon>
        <taxon>Chelicerata</taxon>
        <taxon>Arachnida</taxon>
        <taxon>Acari</taxon>
        <taxon>Parasitiformes</taxon>
        <taxon>Mesostigmata</taxon>
        <taxon>Gamasina</taxon>
        <taxon>Dermanyssoidea</taxon>
        <taxon>Laelapidae</taxon>
        <taxon>Tropilaelaps</taxon>
    </lineage>
</organism>
<name>A0A1V9XUV7_9ACAR</name>
<dbReference type="InterPro" id="IPR002769">
    <property type="entry name" value="eIF6"/>
</dbReference>
<dbReference type="Proteomes" id="UP000192247">
    <property type="component" value="Unassembled WGS sequence"/>
</dbReference>
<dbReference type="EMBL" id="MNPL01003769">
    <property type="protein sequence ID" value="OQR77265.1"/>
    <property type="molecule type" value="Genomic_DNA"/>
</dbReference>
<evidence type="ECO:0000256" key="1">
    <source>
        <dbReference type="ARBA" id="ARBA00022540"/>
    </source>
</evidence>
<dbReference type="SUPFAM" id="SSF55909">
    <property type="entry name" value="Pentein"/>
    <property type="match status" value="1"/>
</dbReference>
<dbReference type="InParanoid" id="A0A1V9XUV7"/>
<proteinExistence type="predicted"/>
<dbReference type="GO" id="GO:0042256">
    <property type="term" value="P:cytosolic ribosome assembly"/>
    <property type="evidence" value="ECO:0007669"/>
    <property type="project" value="InterPro"/>
</dbReference>
<evidence type="ECO:0000313" key="3">
    <source>
        <dbReference type="EMBL" id="OQR77265.1"/>
    </source>
</evidence>